<keyword evidence="3" id="KW-1185">Reference proteome</keyword>
<name>A0A173XT10_9FIRM</name>
<gene>
    <name evidence="2" type="ORF">ERS852385_00707</name>
</gene>
<dbReference type="Proteomes" id="UP000095546">
    <property type="component" value="Unassembled WGS sequence"/>
</dbReference>
<reference evidence="2 3" key="1">
    <citation type="submission" date="2015-09" db="EMBL/GenBank/DDBJ databases">
        <authorList>
            <consortium name="Pathogen Informatics"/>
        </authorList>
    </citation>
    <scope>NUCLEOTIDE SEQUENCE [LARGE SCALE GENOMIC DNA]</scope>
    <source>
        <strain evidence="2 3">2789STDY5608828</strain>
    </source>
</reference>
<dbReference type="STRING" id="187979.ERS852385_00707"/>
<protein>
    <submittedName>
        <fullName evidence="2">Uncharacterized protein</fullName>
    </submittedName>
</protein>
<feature type="transmembrane region" description="Helical" evidence="1">
    <location>
        <begin position="21"/>
        <end position="45"/>
    </location>
</feature>
<feature type="transmembrane region" description="Helical" evidence="1">
    <location>
        <begin position="57"/>
        <end position="77"/>
    </location>
</feature>
<evidence type="ECO:0000256" key="1">
    <source>
        <dbReference type="SAM" id="Phobius"/>
    </source>
</evidence>
<dbReference type="OrthoDB" id="9906974at2"/>
<dbReference type="RefSeq" id="WP_148485447.1">
    <property type="nucleotide sequence ID" value="NZ_CABIWZ010000002.1"/>
</dbReference>
<sequence length="81" mass="9549">MRKPYQNNKPDRTKMEREGQESWLSASVKPMDGVIAIAAICIFSVMDFSKMETVDWIFTVTFAIWFVLTIVRCCIYYRKSR</sequence>
<evidence type="ECO:0000313" key="3">
    <source>
        <dbReference type="Proteomes" id="UP000095546"/>
    </source>
</evidence>
<keyword evidence="1" id="KW-0472">Membrane</keyword>
<dbReference type="EMBL" id="CYYU01000002">
    <property type="protein sequence ID" value="CUN53488.1"/>
    <property type="molecule type" value="Genomic_DNA"/>
</dbReference>
<evidence type="ECO:0000313" key="2">
    <source>
        <dbReference type="EMBL" id="CUN53488.1"/>
    </source>
</evidence>
<accession>A0A173XT10</accession>
<keyword evidence="1" id="KW-0812">Transmembrane</keyword>
<dbReference type="AlphaFoldDB" id="A0A173XT10"/>
<organism evidence="2 3">
    <name type="scientific">Mitsuokella jalaludinii</name>
    <dbReference type="NCBI Taxonomy" id="187979"/>
    <lineage>
        <taxon>Bacteria</taxon>
        <taxon>Bacillati</taxon>
        <taxon>Bacillota</taxon>
        <taxon>Negativicutes</taxon>
        <taxon>Selenomonadales</taxon>
        <taxon>Selenomonadaceae</taxon>
        <taxon>Mitsuokella</taxon>
    </lineage>
</organism>
<proteinExistence type="predicted"/>
<keyword evidence="1" id="KW-1133">Transmembrane helix</keyword>